<dbReference type="Proteomes" id="UP000216107">
    <property type="component" value="Unassembled WGS sequence"/>
</dbReference>
<keyword evidence="5" id="KW-0964">Secreted</keyword>
<dbReference type="RefSeq" id="WP_095523830.1">
    <property type="nucleotide sequence ID" value="NZ_MDUX01000011.1"/>
</dbReference>
<dbReference type="GO" id="GO:0009424">
    <property type="term" value="C:bacterial-type flagellum hook"/>
    <property type="evidence" value="ECO:0007669"/>
    <property type="project" value="UniProtKB-UniRule"/>
</dbReference>
<reference evidence="9 10" key="2">
    <citation type="submission" date="2017-07" db="EMBL/GenBank/DDBJ databases">
        <title>Candidatus Dactylopiibacterium carminicum, a nitrogen-fixing symbiont of the cochineal insect Dactylopius coccus and Dactylopius opuntiae (Hemiptera: Coccoidea: Dactylopiidae).</title>
        <authorList>
            <person name="Vera A."/>
        </authorList>
    </citation>
    <scope>NUCLEOTIDE SEQUENCE [LARGE SCALE GENOMIC DNA]</scope>
    <source>
        <strain evidence="9 10">NFDCM</strain>
    </source>
</reference>
<keyword evidence="9" id="KW-0969">Cilium</keyword>
<evidence type="ECO:0000256" key="3">
    <source>
        <dbReference type="ARBA" id="ARBA00023054"/>
    </source>
</evidence>
<comment type="similarity">
    <text evidence="1 5">Belongs to the FliD family.</text>
</comment>
<evidence type="ECO:0000313" key="9">
    <source>
        <dbReference type="EMBL" id="PAS94451.1"/>
    </source>
</evidence>
<evidence type="ECO:0000256" key="2">
    <source>
        <dbReference type="ARBA" id="ARBA00011255"/>
    </source>
</evidence>
<feature type="domain" description="Flagellar hook-associated protein 2 C-terminal" evidence="7">
    <location>
        <begin position="208"/>
        <end position="431"/>
    </location>
</feature>
<evidence type="ECO:0000256" key="1">
    <source>
        <dbReference type="ARBA" id="ARBA00009764"/>
    </source>
</evidence>
<protein>
    <recommendedName>
        <fullName evidence="5">Flagellar hook-associated protein 2</fullName>
        <shortName evidence="5">HAP2</shortName>
    </recommendedName>
    <alternativeName>
        <fullName evidence="5">Flagellar cap protein</fullName>
    </alternativeName>
</protein>
<dbReference type="OrthoDB" id="9810816at2"/>
<keyword evidence="3" id="KW-0175">Coiled coil</keyword>
<keyword evidence="4 5" id="KW-0975">Bacterial flagellum</keyword>
<dbReference type="InterPro" id="IPR040026">
    <property type="entry name" value="FliD"/>
</dbReference>
<keyword evidence="9" id="KW-0282">Flagellum</keyword>
<sequence>MATDIDPTSMAYSLATLYVQNAQDQLDTESTRATATASALTKLQSALATLSGQKGMVANTATVSDSSALTASASSSAASGTYSLYVEQIATTHQIAFQDLPAELDVYADSPLVITLGDGSSISLDLQTADADGDGKLTPAEIARAINQADNNNGKVVASVVTVGNKSQLILSAGESGTAGAISVDVSGLPDGDLKTALSSSKELVAAQDAIVWLGDKDTGIKLEQSSNTFTAISGVTLTLTKASTSAITLSVDSDLSGTTANLQSFVDAYNALEKILDTLTANGSSTTDSAAFASDSGIRALRSRLSSILRESVDGVSLMTYGITTSKDGSISLDSDKLEAALAKNPDGLDSLFGSTTKGSRSGVLGDFTTYLELWTNSTNGLIKSRKDSVERTQSRLDTRQTRIDENYERAYNRYLVQYTALQTLQTQMEYTSSIFDAYFGTSSSSSSS</sequence>
<reference evidence="8 11" key="1">
    <citation type="submission" date="2016-08" db="EMBL/GenBank/DDBJ databases">
        <title>Candidatus Dactylopiibacterium carminicum genome sequence.</title>
        <authorList>
            <person name="Ramirez-Puebla S.T."/>
            <person name="Ormeno-Orrillo E."/>
            <person name="Vera-Ponce De Leon A."/>
            <person name="Luis L."/>
            <person name="Sanchez-Flores A."/>
            <person name="Monica R."/>
            <person name="Martinez-Romero E."/>
        </authorList>
    </citation>
    <scope>NUCLEOTIDE SEQUENCE [LARGE SCALE GENOMIC DNA]</scope>
    <source>
        <strain evidence="8">END1</strain>
    </source>
</reference>
<evidence type="ECO:0000313" key="10">
    <source>
        <dbReference type="Proteomes" id="UP000216107"/>
    </source>
</evidence>
<dbReference type="PROSITE" id="PS00018">
    <property type="entry name" value="EF_HAND_1"/>
    <property type="match status" value="1"/>
</dbReference>
<comment type="function">
    <text evidence="5">Required for morphogenesis and for the elongation of the flagellar filament by facilitating polymerization of the flagellin monomers at the tip of growing filament. Forms a capping structure, which prevents flagellin subunits (transported through the central channel of the flagellum) from leaking out without polymerization at the distal end.</text>
</comment>
<proteinExistence type="inferred from homology"/>
<dbReference type="GO" id="GO:0007155">
    <property type="term" value="P:cell adhesion"/>
    <property type="evidence" value="ECO:0007669"/>
    <property type="project" value="InterPro"/>
</dbReference>
<dbReference type="EMBL" id="NMRN01000007">
    <property type="protein sequence ID" value="PAS94451.1"/>
    <property type="molecule type" value="Genomic_DNA"/>
</dbReference>
<dbReference type="Pfam" id="PF07195">
    <property type="entry name" value="FliD_C"/>
    <property type="match status" value="1"/>
</dbReference>
<dbReference type="Pfam" id="PF02465">
    <property type="entry name" value="FliD_N"/>
    <property type="match status" value="1"/>
</dbReference>
<comment type="subcellular location">
    <subcellularLocation>
        <location evidence="5">Secreted</location>
    </subcellularLocation>
    <subcellularLocation>
        <location evidence="5">Bacterial flagellum</location>
    </subcellularLocation>
</comment>
<keyword evidence="9" id="KW-0966">Cell projection</keyword>
<dbReference type="AlphaFoldDB" id="A0A272EWI0"/>
<dbReference type="PANTHER" id="PTHR30288">
    <property type="entry name" value="FLAGELLAR CAP/ASSEMBLY PROTEIN FLID"/>
    <property type="match status" value="1"/>
</dbReference>
<dbReference type="InterPro" id="IPR010809">
    <property type="entry name" value="FliD_C"/>
</dbReference>
<dbReference type="GO" id="GO:0009421">
    <property type="term" value="C:bacterial-type flagellum filament cap"/>
    <property type="evidence" value="ECO:0007669"/>
    <property type="project" value="InterPro"/>
</dbReference>
<keyword evidence="11" id="KW-1185">Reference proteome</keyword>
<dbReference type="EMBL" id="MDUX01000011">
    <property type="protein sequence ID" value="KAF7599968.1"/>
    <property type="molecule type" value="Genomic_DNA"/>
</dbReference>
<evidence type="ECO:0000313" key="8">
    <source>
        <dbReference type="EMBL" id="KAF7599968.1"/>
    </source>
</evidence>
<name>A0A272EWI0_9RHOO</name>
<evidence type="ECO:0000259" key="6">
    <source>
        <dbReference type="Pfam" id="PF02465"/>
    </source>
</evidence>
<evidence type="ECO:0000256" key="5">
    <source>
        <dbReference type="RuleBase" id="RU362066"/>
    </source>
</evidence>
<comment type="caution">
    <text evidence="9">The sequence shown here is derived from an EMBL/GenBank/DDBJ whole genome shotgun (WGS) entry which is preliminary data.</text>
</comment>
<dbReference type="InterPro" id="IPR018247">
    <property type="entry name" value="EF_Hand_1_Ca_BS"/>
</dbReference>
<feature type="domain" description="Flagellar hook-associated protein 2 N-terminal" evidence="6">
    <location>
        <begin position="5"/>
        <end position="93"/>
    </location>
</feature>
<accession>A0A272EWI0</accession>
<evidence type="ECO:0000256" key="4">
    <source>
        <dbReference type="ARBA" id="ARBA00023143"/>
    </source>
</evidence>
<evidence type="ECO:0000259" key="7">
    <source>
        <dbReference type="Pfam" id="PF07195"/>
    </source>
</evidence>
<dbReference type="GO" id="GO:0005576">
    <property type="term" value="C:extracellular region"/>
    <property type="evidence" value="ECO:0007669"/>
    <property type="project" value="UniProtKB-SubCell"/>
</dbReference>
<organism evidence="9 10">
    <name type="scientific">Candidatus Dactylopiibacterium carminicum</name>
    <dbReference type="NCBI Taxonomy" id="857335"/>
    <lineage>
        <taxon>Bacteria</taxon>
        <taxon>Pseudomonadati</taxon>
        <taxon>Pseudomonadota</taxon>
        <taxon>Betaproteobacteria</taxon>
        <taxon>Rhodocyclales</taxon>
        <taxon>Rhodocyclaceae</taxon>
        <taxon>Candidatus Dactylopiibacterium</taxon>
    </lineage>
</organism>
<dbReference type="InterPro" id="IPR003481">
    <property type="entry name" value="FliD_N"/>
</dbReference>
<gene>
    <name evidence="8" type="ORF">BGI27_05100</name>
    <name evidence="9" type="ORF">CGU29_03840</name>
</gene>
<evidence type="ECO:0000313" key="11">
    <source>
        <dbReference type="Proteomes" id="UP000623509"/>
    </source>
</evidence>
<dbReference type="PANTHER" id="PTHR30288:SF0">
    <property type="entry name" value="FLAGELLAR HOOK-ASSOCIATED PROTEIN 2"/>
    <property type="match status" value="1"/>
</dbReference>
<dbReference type="Proteomes" id="UP000623509">
    <property type="component" value="Unassembled WGS sequence"/>
</dbReference>
<comment type="subunit">
    <text evidence="2 5">Homopentamer.</text>
</comment>